<name>A0ABV6V086_9ACTN</name>
<reference evidence="2 3" key="1">
    <citation type="submission" date="2024-09" db="EMBL/GenBank/DDBJ databases">
        <authorList>
            <person name="Lee S.D."/>
        </authorList>
    </citation>
    <scope>NUCLEOTIDE SEQUENCE [LARGE SCALE GENOMIC DNA]</scope>
    <source>
        <strain evidence="2 3">N1-5</strain>
    </source>
</reference>
<keyword evidence="3" id="KW-1185">Reference proteome</keyword>
<evidence type="ECO:0000256" key="1">
    <source>
        <dbReference type="SAM" id="MobiDB-lite"/>
    </source>
</evidence>
<evidence type="ECO:0000313" key="3">
    <source>
        <dbReference type="Proteomes" id="UP001592528"/>
    </source>
</evidence>
<dbReference type="Proteomes" id="UP001592528">
    <property type="component" value="Unassembled WGS sequence"/>
</dbReference>
<evidence type="ECO:0000313" key="2">
    <source>
        <dbReference type="EMBL" id="MFC1407130.1"/>
    </source>
</evidence>
<sequence length="244" mass="26136">MSNPSRFATSSAHTRQWLTECYADLLDEPQREARNSQLLRRILDAFVDGELAAAEYIESIMGPAVKTLEAELCMKFATADVDGGTGCKAGPTGTQEPGAGPTGTAPPGTIIPPQPGPLAPPQGPPSTPGPGLWFGPEQLALLPLDLIQARRVEVARRIAAIKTEDKRLREVERESREFRGLMRDQLPDLVAQLKTLEKAVTVFKQAASDTEAMAKLAEMGIGAEDLGLGDLASMFKEEAACPQS</sequence>
<protein>
    <submittedName>
        <fullName evidence="2">Uncharacterized protein</fullName>
    </submittedName>
</protein>
<accession>A0ABV6V086</accession>
<gene>
    <name evidence="2" type="ORF">ACEZDJ_38190</name>
</gene>
<proteinExistence type="predicted"/>
<dbReference type="RefSeq" id="WP_157624147.1">
    <property type="nucleotide sequence ID" value="NZ_JBHEZZ010000039.1"/>
</dbReference>
<dbReference type="EMBL" id="JBHEZZ010000039">
    <property type="protein sequence ID" value="MFC1407130.1"/>
    <property type="molecule type" value="Genomic_DNA"/>
</dbReference>
<organism evidence="2 3">
    <name type="scientific">Streptacidiphilus cavernicola</name>
    <dbReference type="NCBI Taxonomy" id="3342716"/>
    <lineage>
        <taxon>Bacteria</taxon>
        <taxon>Bacillati</taxon>
        <taxon>Actinomycetota</taxon>
        <taxon>Actinomycetes</taxon>
        <taxon>Kitasatosporales</taxon>
        <taxon>Streptomycetaceae</taxon>
        <taxon>Streptacidiphilus</taxon>
    </lineage>
</organism>
<feature type="compositionally biased region" description="Low complexity" evidence="1">
    <location>
        <begin position="90"/>
        <end position="108"/>
    </location>
</feature>
<feature type="compositionally biased region" description="Pro residues" evidence="1">
    <location>
        <begin position="109"/>
        <end position="128"/>
    </location>
</feature>
<feature type="region of interest" description="Disordered" evidence="1">
    <location>
        <begin position="83"/>
        <end position="131"/>
    </location>
</feature>
<comment type="caution">
    <text evidence="2">The sequence shown here is derived from an EMBL/GenBank/DDBJ whole genome shotgun (WGS) entry which is preliminary data.</text>
</comment>